<evidence type="ECO:0000256" key="1">
    <source>
        <dbReference type="ARBA" id="ARBA00022737"/>
    </source>
</evidence>
<dbReference type="Gene3D" id="1.25.40.10">
    <property type="entry name" value="Tetratricopeptide repeat domain"/>
    <property type="match status" value="1"/>
</dbReference>
<accession>A0AAP0G5U3</accession>
<dbReference type="EMBL" id="JBBWWQ010000009">
    <property type="protein sequence ID" value="KAK8938964.1"/>
    <property type="molecule type" value="Genomic_DNA"/>
</dbReference>
<dbReference type="InterPro" id="IPR011990">
    <property type="entry name" value="TPR-like_helical_dom_sf"/>
</dbReference>
<reference evidence="3 4" key="1">
    <citation type="journal article" date="2022" name="Nat. Plants">
        <title>Genomes of leafy and leafless Platanthera orchids illuminate the evolution of mycoheterotrophy.</title>
        <authorList>
            <person name="Li M.H."/>
            <person name="Liu K.W."/>
            <person name="Li Z."/>
            <person name="Lu H.C."/>
            <person name="Ye Q.L."/>
            <person name="Zhang D."/>
            <person name="Wang J.Y."/>
            <person name="Li Y.F."/>
            <person name="Zhong Z.M."/>
            <person name="Liu X."/>
            <person name="Yu X."/>
            <person name="Liu D.K."/>
            <person name="Tu X.D."/>
            <person name="Liu B."/>
            <person name="Hao Y."/>
            <person name="Liao X.Y."/>
            <person name="Jiang Y.T."/>
            <person name="Sun W.H."/>
            <person name="Chen J."/>
            <person name="Chen Y.Q."/>
            <person name="Ai Y."/>
            <person name="Zhai J.W."/>
            <person name="Wu S.S."/>
            <person name="Zhou Z."/>
            <person name="Hsiao Y.Y."/>
            <person name="Wu W.L."/>
            <person name="Chen Y.Y."/>
            <person name="Lin Y.F."/>
            <person name="Hsu J.L."/>
            <person name="Li C.Y."/>
            <person name="Wang Z.W."/>
            <person name="Zhao X."/>
            <person name="Zhong W.Y."/>
            <person name="Ma X.K."/>
            <person name="Ma L."/>
            <person name="Huang J."/>
            <person name="Chen G.Z."/>
            <person name="Huang M.Z."/>
            <person name="Huang L."/>
            <person name="Peng D.H."/>
            <person name="Luo Y.B."/>
            <person name="Zou S.Q."/>
            <person name="Chen S.P."/>
            <person name="Lan S."/>
            <person name="Tsai W.C."/>
            <person name="Van de Peer Y."/>
            <person name="Liu Z.J."/>
        </authorList>
    </citation>
    <scope>NUCLEOTIDE SEQUENCE [LARGE SCALE GENOMIC DNA]</scope>
    <source>
        <strain evidence="3">Lor287</strain>
    </source>
</reference>
<evidence type="ECO:0000313" key="4">
    <source>
        <dbReference type="Proteomes" id="UP001418222"/>
    </source>
</evidence>
<dbReference type="NCBIfam" id="TIGR00756">
    <property type="entry name" value="PPR"/>
    <property type="match status" value="1"/>
</dbReference>
<evidence type="ECO:0008006" key="5">
    <source>
        <dbReference type="Google" id="ProtNLM"/>
    </source>
</evidence>
<dbReference type="AlphaFoldDB" id="A0AAP0G5U3"/>
<name>A0AAP0G5U3_9ASPA</name>
<sequence>MREPERFKKRLKAFKKMEFLGFMPDSADYNDLIEAIAKSKNMARAEEILRDLMRRRKFSPDLKTYTRDCLS</sequence>
<keyword evidence="4" id="KW-1185">Reference proteome</keyword>
<dbReference type="Proteomes" id="UP001418222">
    <property type="component" value="Unassembled WGS sequence"/>
</dbReference>
<evidence type="ECO:0000256" key="2">
    <source>
        <dbReference type="PROSITE-ProRule" id="PRU00708"/>
    </source>
</evidence>
<feature type="repeat" description="PPR" evidence="2">
    <location>
        <begin position="25"/>
        <end position="60"/>
    </location>
</feature>
<keyword evidence="1" id="KW-0677">Repeat</keyword>
<gene>
    <name evidence="3" type="ORF">KSP39_PZI010918</name>
</gene>
<protein>
    <recommendedName>
        <fullName evidence="5">Pentatricopeptide repeat-containing protein</fullName>
    </recommendedName>
</protein>
<dbReference type="Pfam" id="PF13812">
    <property type="entry name" value="PPR_3"/>
    <property type="match status" value="1"/>
</dbReference>
<comment type="caution">
    <text evidence="3">The sequence shown here is derived from an EMBL/GenBank/DDBJ whole genome shotgun (WGS) entry which is preliminary data.</text>
</comment>
<dbReference type="InterPro" id="IPR002885">
    <property type="entry name" value="PPR_rpt"/>
</dbReference>
<dbReference type="PROSITE" id="PS51375">
    <property type="entry name" value="PPR"/>
    <property type="match status" value="1"/>
</dbReference>
<proteinExistence type="predicted"/>
<evidence type="ECO:0000313" key="3">
    <source>
        <dbReference type="EMBL" id="KAK8938964.1"/>
    </source>
</evidence>
<organism evidence="3 4">
    <name type="scientific">Platanthera zijinensis</name>
    <dbReference type="NCBI Taxonomy" id="2320716"/>
    <lineage>
        <taxon>Eukaryota</taxon>
        <taxon>Viridiplantae</taxon>
        <taxon>Streptophyta</taxon>
        <taxon>Embryophyta</taxon>
        <taxon>Tracheophyta</taxon>
        <taxon>Spermatophyta</taxon>
        <taxon>Magnoliopsida</taxon>
        <taxon>Liliopsida</taxon>
        <taxon>Asparagales</taxon>
        <taxon>Orchidaceae</taxon>
        <taxon>Orchidoideae</taxon>
        <taxon>Orchideae</taxon>
        <taxon>Orchidinae</taxon>
        <taxon>Platanthera</taxon>
    </lineage>
</organism>